<evidence type="ECO:0000256" key="3">
    <source>
        <dbReference type="ARBA" id="ARBA00004123"/>
    </source>
</evidence>
<sequence length="1089" mass="120805">MLQLKEMLKSVPGRIVRLPQATVVPLARPAAIRSFTSSPISSSPTPPPPSSQPSPAGPSFRADAPLSKPHLTLKEAEDKVLEEKGTKPAPFLSRALGVVEPPSKVRKSREEWRKDLLNREKRLEERRHLVKEVARGYFHDYNELRHQGGKAYMAPKTLIRDELALYFPNIEGISLATKQKVHTTDLFENKVSLVAFSSFRSAEEHINSFVRPTLADMKGDPSFQHVYINLQENPLKSFLVSMFLSSLRKQVPEEYHRTYLLSHQSLEYLRDPLGMPNKHVGYVFLVDWRKKIRWAGCSWATVEEEEALRRCAHVLVQRLKGGGKEEPKTKTPSPSPAPASPPPNSHLYSPSNQGQQQGQQGGQQYPGARYSLINKLQQQHHAHYPQGPHHHHPSHSFSFPGPPGSPAYSNGPGHQQQPHHAASLPPHSHHPANGGGPPQLGGPHNPHQPPPPPPHHLASQSAPAGSPHPSSAVNGGPLPPHWAQQLSLAQTSRSTNSPHHHARAAHLAARAQTTSSAIAITDPNRPGSVILGSKANGLQHRKDASLEERSSSVASNRTGGSKDVGGASPTATSAEGVPSSAKEKDGKNTWTTIDMGGMNLKNLSSALFRYDFLTTLYIPHNALTELPAAICRLANLTLLDASSNKLSSLPPELGLLTRLRDLFLFDNHLTNLPPQLGTLHLLETLGVEGNPLPETLRSLIEKDGTSSLIAYLRDSCPVPPPPPERAWLTIEPDSLPQLDKRPDETFSLLCYNILCDKYATSQMYGYTPSWALNWEYRKELILQEVLNYGSDIVCLQEVDVEQYETYFLEHLSANEYDGVHYSKSRARTMSGDEKRQVDGCATFFKNTVFALVEQHLIEFNQIALRRPDFKKTEDMFNRVMTKDNIAVVTLLEHRVSGARLIVANAHIHWDPEFRDVKLVQVAMLMEELNKVANDFSRLPARMNLGEGYDKAPHYANGTKIPLIVCGDFNSEPSSGVYEFLNAGRVERDHADFMDHTYGEYSTTGAKHAFDLKSAYSHVGSNGHFELPFTNYTPGFKGTIDYIWYSQRSLGVQGLLGELDSNYLASTVGLPNCHFPSDHISLLAEFKIKQ</sequence>
<dbReference type="InterPro" id="IPR003591">
    <property type="entry name" value="Leu-rich_rpt_typical-subtyp"/>
</dbReference>
<feature type="compositionally biased region" description="Low complexity" evidence="23">
    <location>
        <begin position="456"/>
        <end position="472"/>
    </location>
</feature>
<feature type="domain" description="Endonuclease/exonuclease/phosphatase" evidence="24">
    <location>
        <begin position="751"/>
        <end position="1078"/>
    </location>
</feature>
<feature type="compositionally biased region" description="Basic and acidic residues" evidence="23">
    <location>
        <begin position="540"/>
        <end position="550"/>
    </location>
</feature>
<gene>
    <name evidence="25" type="ORF">Rt10032_c03g1422</name>
</gene>
<dbReference type="GO" id="GO:0005737">
    <property type="term" value="C:cytoplasm"/>
    <property type="evidence" value="ECO:0007669"/>
    <property type="project" value="UniProtKB-SubCell"/>
</dbReference>
<evidence type="ECO:0000256" key="13">
    <source>
        <dbReference type="ARBA" id="ARBA00022839"/>
    </source>
</evidence>
<evidence type="ECO:0000256" key="8">
    <source>
        <dbReference type="ARBA" id="ARBA00022614"/>
    </source>
</evidence>
<dbReference type="InterPro" id="IPR005135">
    <property type="entry name" value="Endo/exonuclease/phosphatase"/>
</dbReference>
<evidence type="ECO:0000256" key="22">
    <source>
        <dbReference type="ARBA" id="ARBA00033317"/>
    </source>
</evidence>
<feature type="compositionally biased region" description="Basic residues" evidence="23">
    <location>
        <begin position="378"/>
        <end position="394"/>
    </location>
</feature>
<dbReference type="InterPro" id="IPR050410">
    <property type="entry name" value="CCR4/nocturin_mRNA_transcr"/>
</dbReference>
<evidence type="ECO:0000256" key="2">
    <source>
        <dbReference type="ARBA" id="ARBA00001946"/>
    </source>
</evidence>
<keyword evidence="14" id="KW-0460">Magnesium</keyword>
<evidence type="ECO:0000256" key="17">
    <source>
        <dbReference type="ARBA" id="ARBA00023163"/>
    </source>
</evidence>
<dbReference type="Gene3D" id="3.80.10.10">
    <property type="entry name" value="Ribonuclease Inhibitor"/>
    <property type="match status" value="1"/>
</dbReference>
<dbReference type="GO" id="GO:0005634">
    <property type="term" value="C:nucleus"/>
    <property type="evidence" value="ECO:0007669"/>
    <property type="project" value="UniProtKB-SubCell"/>
</dbReference>
<dbReference type="SMART" id="SM00369">
    <property type="entry name" value="LRR_TYP"/>
    <property type="match status" value="2"/>
</dbReference>
<evidence type="ECO:0000256" key="19">
    <source>
        <dbReference type="ARBA" id="ARBA00023475"/>
    </source>
</evidence>
<keyword evidence="11" id="KW-0677">Repeat</keyword>
<comment type="caution">
    <text evidence="25">The sequence shown here is derived from an EMBL/GenBank/DDBJ whole genome shotgun (WGS) entry which is preliminary data.</text>
</comment>
<proteinExistence type="inferred from homology"/>
<evidence type="ECO:0000256" key="5">
    <source>
        <dbReference type="ARBA" id="ARBA00010774"/>
    </source>
</evidence>
<evidence type="ECO:0000256" key="6">
    <source>
        <dbReference type="ARBA" id="ARBA00012161"/>
    </source>
</evidence>
<dbReference type="AlphaFoldDB" id="A0A511KBR4"/>
<evidence type="ECO:0000256" key="14">
    <source>
        <dbReference type="ARBA" id="ARBA00022842"/>
    </source>
</evidence>
<evidence type="ECO:0000256" key="15">
    <source>
        <dbReference type="ARBA" id="ARBA00022884"/>
    </source>
</evidence>
<dbReference type="SUPFAM" id="SSF56219">
    <property type="entry name" value="DNase I-like"/>
    <property type="match status" value="1"/>
</dbReference>
<comment type="catalytic activity">
    <reaction evidence="1">
        <text>Exonucleolytic cleavage of poly(A) to 5'-AMP.</text>
        <dbReference type="EC" id="3.1.13.4"/>
    </reaction>
</comment>
<evidence type="ECO:0000313" key="26">
    <source>
        <dbReference type="Proteomes" id="UP000321518"/>
    </source>
</evidence>
<evidence type="ECO:0000256" key="11">
    <source>
        <dbReference type="ARBA" id="ARBA00022737"/>
    </source>
</evidence>
<keyword evidence="12" id="KW-0378">Hydrolase</keyword>
<evidence type="ECO:0000256" key="12">
    <source>
        <dbReference type="ARBA" id="ARBA00022801"/>
    </source>
</evidence>
<protein>
    <recommendedName>
        <fullName evidence="19">CCR4-Not complex 3'-5'-exoribonuclease subunit Ccr4</fullName>
        <ecNumber evidence="6">3.1.13.4</ecNumber>
    </recommendedName>
    <alternativeName>
        <fullName evidence="20">Carbon catabolite repressor protein 4</fullName>
    </alternativeName>
    <alternativeName>
        <fullName evidence="21">Cytoplasmic deadenylase</fullName>
    </alternativeName>
    <alternativeName>
        <fullName evidence="22">Glucose-repressible alcohol dehydrogenase transcriptional effector</fullName>
    </alternativeName>
</protein>
<feature type="region of interest" description="Disordered" evidence="23">
    <location>
        <begin position="319"/>
        <end position="588"/>
    </location>
</feature>
<feature type="compositionally biased region" description="Pro residues" evidence="23">
    <location>
        <begin position="44"/>
        <end position="56"/>
    </location>
</feature>
<dbReference type="CDD" id="cd09097">
    <property type="entry name" value="Deadenylase_CCR4"/>
    <property type="match status" value="1"/>
</dbReference>
<feature type="compositionally biased region" description="Pro residues" evidence="23">
    <location>
        <begin position="333"/>
        <end position="344"/>
    </location>
</feature>
<name>A0A511KBR4_RHOTO</name>
<dbReference type="FunFam" id="3.60.10.10:FF:000037">
    <property type="entry name" value="Glucose-repressible alcohol dehydrogenase transcriptional effector"/>
    <property type="match status" value="1"/>
</dbReference>
<evidence type="ECO:0000256" key="1">
    <source>
        <dbReference type="ARBA" id="ARBA00001663"/>
    </source>
</evidence>
<dbReference type="GO" id="GO:0046872">
    <property type="term" value="F:metal ion binding"/>
    <property type="evidence" value="ECO:0007669"/>
    <property type="project" value="UniProtKB-KW"/>
</dbReference>
<feature type="compositionally biased region" description="Pro residues" evidence="23">
    <location>
        <begin position="446"/>
        <end position="455"/>
    </location>
</feature>
<dbReference type="Pfam" id="PF05176">
    <property type="entry name" value="ATP-synt_10"/>
    <property type="match status" value="1"/>
</dbReference>
<evidence type="ECO:0000256" key="20">
    <source>
        <dbReference type="ARBA" id="ARBA00030493"/>
    </source>
</evidence>
<dbReference type="PANTHER" id="PTHR12121">
    <property type="entry name" value="CARBON CATABOLITE REPRESSOR PROTEIN 4"/>
    <property type="match status" value="1"/>
</dbReference>
<dbReference type="InterPro" id="IPR032675">
    <property type="entry name" value="LRR_dom_sf"/>
</dbReference>
<dbReference type="EC" id="3.1.13.4" evidence="6"/>
<feature type="compositionally biased region" description="Polar residues" evidence="23">
    <location>
        <begin position="484"/>
        <end position="497"/>
    </location>
</feature>
<dbReference type="EMBL" id="BJWK01000003">
    <property type="protein sequence ID" value="GEM07405.1"/>
    <property type="molecule type" value="Genomic_DNA"/>
</dbReference>
<dbReference type="GO" id="GO:0004535">
    <property type="term" value="F:poly(A)-specific ribonuclease activity"/>
    <property type="evidence" value="ECO:0007669"/>
    <property type="project" value="UniProtKB-EC"/>
</dbReference>
<dbReference type="PANTHER" id="PTHR12121:SF100">
    <property type="entry name" value="POLY(A)-SPECIFIC RIBONUCLEASE"/>
    <property type="match status" value="1"/>
</dbReference>
<evidence type="ECO:0000256" key="7">
    <source>
        <dbReference type="ARBA" id="ARBA00022490"/>
    </source>
</evidence>
<dbReference type="Proteomes" id="UP000321518">
    <property type="component" value="Unassembled WGS sequence"/>
</dbReference>
<dbReference type="SUPFAM" id="SSF52058">
    <property type="entry name" value="L domain-like"/>
    <property type="match status" value="1"/>
</dbReference>
<comment type="similarity">
    <text evidence="5">Belongs to the CCR4/nocturin family.</text>
</comment>
<dbReference type="OrthoDB" id="428734at2759"/>
<reference evidence="25 26" key="1">
    <citation type="submission" date="2019-07" db="EMBL/GenBank/DDBJ databases">
        <title>Rhodotorula toruloides NBRC10032 genome sequencing.</title>
        <authorList>
            <person name="Shida Y."/>
            <person name="Takaku H."/>
            <person name="Ogasawara W."/>
            <person name="Mori K."/>
        </authorList>
    </citation>
    <scope>NUCLEOTIDE SEQUENCE [LARGE SCALE GENOMIC DNA]</scope>
    <source>
        <strain evidence="25 26">NBRC10032</strain>
    </source>
</reference>
<dbReference type="GO" id="GO:0003723">
    <property type="term" value="F:RNA binding"/>
    <property type="evidence" value="ECO:0007669"/>
    <property type="project" value="UniProtKB-KW"/>
</dbReference>
<evidence type="ECO:0000256" key="21">
    <source>
        <dbReference type="ARBA" id="ARBA00031469"/>
    </source>
</evidence>
<keyword evidence="18" id="KW-0539">Nucleus</keyword>
<keyword evidence="7" id="KW-0963">Cytoplasm</keyword>
<feature type="compositionally biased region" description="Low complexity" evidence="23">
    <location>
        <begin position="406"/>
        <end position="426"/>
    </location>
</feature>
<dbReference type="InterPro" id="IPR007849">
    <property type="entry name" value="ATP10"/>
</dbReference>
<evidence type="ECO:0000259" key="24">
    <source>
        <dbReference type="Pfam" id="PF03372"/>
    </source>
</evidence>
<comment type="cofactor">
    <cofactor evidence="2">
        <name>Mg(2+)</name>
        <dbReference type="ChEBI" id="CHEBI:18420"/>
    </cofactor>
</comment>
<evidence type="ECO:0000313" key="25">
    <source>
        <dbReference type="EMBL" id="GEM07405.1"/>
    </source>
</evidence>
<dbReference type="PROSITE" id="PS51450">
    <property type="entry name" value="LRR"/>
    <property type="match status" value="1"/>
</dbReference>
<evidence type="ECO:0000256" key="18">
    <source>
        <dbReference type="ARBA" id="ARBA00023242"/>
    </source>
</evidence>
<organism evidence="25 26">
    <name type="scientific">Rhodotorula toruloides</name>
    <name type="common">Yeast</name>
    <name type="synonym">Rhodosporidium toruloides</name>
    <dbReference type="NCBI Taxonomy" id="5286"/>
    <lineage>
        <taxon>Eukaryota</taxon>
        <taxon>Fungi</taxon>
        <taxon>Dikarya</taxon>
        <taxon>Basidiomycota</taxon>
        <taxon>Pucciniomycotina</taxon>
        <taxon>Microbotryomycetes</taxon>
        <taxon>Sporidiobolales</taxon>
        <taxon>Sporidiobolaceae</taxon>
        <taxon>Rhodotorula</taxon>
    </lineage>
</organism>
<keyword evidence="15" id="KW-0694">RNA-binding</keyword>
<dbReference type="Gene3D" id="3.60.10.10">
    <property type="entry name" value="Endonuclease/exonuclease/phosphatase"/>
    <property type="match status" value="1"/>
</dbReference>
<evidence type="ECO:0000256" key="9">
    <source>
        <dbReference type="ARBA" id="ARBA00022722"/>
    </source>
</evidence>
<feature type="region of interest" description="Disordered" evidence="23">
    <location>
        <begin position="36"/>
        <end position="66"/>
    </location>
</feature>
<keyword evidence="9" id="KW-0540">Nuclease</keyword>
<dbReference type="InterPro" id="IPR036691">
    <property type="entry name" value="Endo/exonu/phosph_ase_sf"/>
</dbReference>
<evidence type="ECO:0000256" key="4">
    <source>
        <dbReference type="ARBA" id="ARBA00004496"/>
    </source>
</evidence>
<evidence type="ECO:0000256" key="10">
    <source>
        <dbReference type="ARBA" id="ARBA00022723"/>
    </source>
</evidence>
<evidence type="ECO:0000256" key="16">
    <source>
        <dbReference type="ARBA" id="ARBA00023015"/>
    </source>
</evidence>
<keyword evidence="16" id="KW-0805">Transcription regulation</keyword>
<keyword evidence="10" id="KW-0479">Metal-binding</keyword>
<dbReference type="Pfam" id="PF03372">
    <property type="entry name" value="Exo_endo_phos"/>
    <property type="match status" value="1"/>
</dbReference>
<dbReference type="InterPro" id="IPR001611">
    <property type="entry name" value="Leu-rich_rpt"/>
</dbReference>
<keyword evidence="13" id="KW-0269">Exonuclease</keyword>
<keyword evidence="17" id="KW-0804">Transcription</keyword>
<accession>A0A511KBR4</accession>
<comment type="subcellular location">
    <subcellularLocation>
        <location evidence="4">Cytoplasm</location>
    </subcellularLocation>
    <subcellularLocation>
        <location evidence="3">Nucleus</location>
    </subcellularLocation>
</comment>
<evidence type="ECO:0000256" key="23">
    <source>
        <dbReference type="SAM" id="MobiDB-lite"/>
    </source>
</evidence>
<keyword evidence="8" id="KW-0433">Leucine-rich repeat</keyword>